<dbReference type="Gene3D" id="3.40.50.2300">
    <property type="match status" value="1"/>
</dbReference>
<dbReference type="InterPro" id="IPR036890">
    <property type="entry name" value="HATPase_C_sf"/>
</dbReference>
<dbReference type="PANTHER" id="PTHR43711:SF26">
    <property type="entry name" value="SENSOR HISTIDINE KINASE RCSC"/>
    <property type="match status" value="1"/>
</dbReference>
<dbReference type="SMART" id="SM00388">
    <property type="entry name" value="HisKA"/>
    <property type="match status" value="1"/>
</dbReference>
<dbReference type="PROSITE" id="PS50110">
    <property type="entry name" value="RESPONSE_REGULATORY"/>
    <property type="match status" value="1"/>
</dbReference>
<gene>
    <name evidence="12" type="primary">luxQ</name>
    <name evidence="12" type="ORF">S1361_36535</name>
</gene>
<keyword evidence="7" id="KW-0902">Two-component regulatory system</keyword>
<evidence type="ECO:0000256" key="1">
    <source>
        <dbReference type="ARBA" id="ARBA00000085"/>
    </source>
</evidence>
<feature type="coiled-coil region" evidence="9">
    <location>
        <begin position="315"/>
        <end position="384"/>
    </location>
</feature>
<evidence type="ECO:0000259" key="10">
    <source>
        <dbReference type="PROSITE" id="PS50109"/>
    </source>
</evidence>
<accession>A0ABX7U480</accession>
<keyword evidence="13" id="KW-1185">Reference proteome</keyword>
<dbReference type="CDD" id="cd00156">
    <property type="entry name" value="REC"/>
    <property type="match status" value="1"/>
</dbReference>
<dbReference type="Gene3D" id="3.30.565.10">
    <property type="entry name" value="Histidine kinase-like ATPase, C-terminal domain"/>
    <property type="match status" value="1"/>
</dbReference>
<dbReference type="SMART" id="SM00448">
    <property type="entry name" value="REC"/>
    <property type="match status" value="1"/>
</dbReference>
<evidence type="ECO:0000256" key="7">
    <source>
        <dbReference type="ARBA" id="ARBA00023012"/>
    </source>
</evidence>
<comment type="catalytic activity">
    <reaction evidence="1">
        <text>ATP + protein L-histidine = ADP + protein N-phospho-L-histidine.</text>
        <dbReference type="EC" id="2.7.13.3"/>
    </reaction>
</comment>
<dbReference type="SUPFAM" id="SSF55874">
    <property type="entry name" value="ATPase domain of HSP90 chaperone/DNA topoisomerase II/histidine kinase"/>
    <property type="match status" value="1"/>
</dbReference>
<keyword evidence="5 12" id="KW-0808">Transferase</keyword>
<reference evidence="12 13" key="1">
    <citation type="submission" date="2021-03" db="EMBL/GenBank/DDBJ databases">
        <title>Complete genome sequence of Streptomyces cyanogenus S136, producer of anticancer angucycline landomycin A.</title>
        <authorList>
            <person name="Hrab P."/>
            <person name="Ruckert C."/>
            <person name="Busche T."/>
            <person name="Ostash I."/>
            <person name="Kalinowski J."/>
            <person name="Fedorenko V."/>
            <person name="Yushchuk O."/>
            <person name="Ostash B."/>
        </authorList>
    </citation>
    <scope>NUCLEOTIDE SEQUENCE [LARGE SCALE GENOMIC DNA]</scope>
    <source>
        <strain evidence="12 13">S136</strain>
    </source>
</reference>
<protein>
    <recommendedName>
        <fullName evidence="3">histidine kinase</fullName>
        <ecNumber evidence="3">2.7.13.3</ecNumber>
    </recommendedName>
</protein>
<dbReference type="InterPro" id="IPR049052">
    <property type="entry name" value="nSTAND1"/>
</dbReference>
<dbReference type="SUPFAM" id="SSF52172">
    <property type="entry name" value="CheY-like"/>
    <property type="match status" value="1"/>
</dbReference>
<dbReference type="SUPFAM" id="SSF47384">
    <property type="entry name" value="Homodimeric domain of signal transducing histidine kinase"/>
    <property type="match status" value="1"/>
</dbReference>
<comment type="subcellular location">
    <subcellularLocation>
        <location evidence="2">Cell membrane</location>
    </subcellularLocation>
</comment>
<dbReference type="InterPro" id="IPR003594">
    <property type="entry name" value="HATPase_dom"/>
</dbReference>
<evidence type="ECO:0000313" key="13">
    <source>
        <dbReference type="Proteomes" id="UP000663908"/>
    </source>
</evidence>
<dbReference type="EMBL" id="CP071839">
    <property type="protein sequence ID" value="QTE02899.1"/>
    <property type="molecule type" value="Genomic_DNA"/>
</dbReference>
<keyword evidence="9" id="KW-0175">Coiled coil</keyword>
<feature type="domain" description="Response regulatory" evidence="11">
    <location>
        <begin position="702"/>
        <end position="819"/>
    </location>
</feature>
<proteinExistence type="predicted"/>
<evidence type="ECO:0000259" key="11">
    <source>
        <dbReference type="PROSITE" id="PS50110"/>
    </source>
</evidence>
<evidence type="ECO:0000256" key="5">
    <source>
        <dbReference type="ARBA" id="ARBA00022679"/>
    </source>
</evidence>
<dbReference type="PRINTS" id="PR00344">
    <property type="entry name" value="BCTRLSENSOR"/>
</dbReference>
<name>A0ABX7U480_STRCY</name>
<dbReference type="InterPro" id="IPR003661">
    <property type="entry name" value="HisK_dim/P_dom"/>
</dbReference>
<dbReference type="Proteomes" id="UP000663908">
    <property type="component" value="Chromosome"/>
</dbReference>
<feature type="modified residue" description="4-aspartylphosphate" evidence="8">
    <location>
        <position position="752"/>
    </location>
</feature>
<dbReference type="EC" id="2.7.13.3" evidence="3"/>
<dbReference type="InterPro" id="IPR050736">
    <property type="entry name" value="Sensor_HK_Regulatory"/>
</dbReference>
<dbReference type="CDD" id="cd16922">
    <property type="entry name" value="HATPase_EvgS-ArcB-TorS-like"/>
    <property type="match status" value="1"/>
</dbReference>
<dbReference type="CDD" id="cd00082">
    <property type="entry name" value="HisKA"/>
    <property type="match status" value="1"/>
</dbReference>
<organism evidence="12 13">
    <name type="scientific">Streptomyces cyanogenus</name>
    <dbReference type="NCBI Taxonomy" id="80860"/>
    <lineage>
        <taxon>Bacteria</taxon>
        <taxon>Bacillati</taxon>
        <taxon>Actinomycetota</taxon>
        <taxon>Actinomycetes</taxon>
        <taxon>Kitasatosporales</taxon>
        <taxon>Streptomycetaceae</taxon>
        <taxon>Streptomyces</taxon>
    </lineage>
</organism>
<keyword evidence="4 8" id="KW-0597">Phosphoprotein</keyword>
<evidence type="ECO:0000256" key="6">
    <source>
        <dbReference type="ARBA" id="ARBA00022777"/>
    </source>
</evidence>
<dbReference type="Gene3D" id="1.10.287.130">
    <property type="match status" value="1"/>
</dbReference>
<keyword evidence="6 12" id="KW-0418">Kinase</keyword>
<dbReference type="Pfam" id="PF02518">
    <property type="entry name" value="HATPase_c"/>
    <property type="match status" value="1"/>
</dbReference>
<dbReference type="Pfam" id="PF00072">
    <property type="entry name" value="Response_reg"/>
    <property type="match status" value="1"/>
</dbReference>
<evidence type="ECO:0000256" key="3">
    <source>
        <dbReference type="ARBA" id="ARBA00012438"/>
    </source>
</evidence>
<dbReference type="InterPro" id="IPR011006">
    <property type="entry name" value="CheY-like_superfamily"/>
</dbReference>
<evidence type="ECO:0000313" key="12">
    <source>
        <dbReference type="EMBL" id="QTE02899.1"/>
    </source>
</evidence>
<dbReference type="InterPro" id="IPR005467">
    <property type="entry name" value="His_kinase_dom"/>
</dbReference>
<feature type="domain" description="Histidine kinase" evidence="10">
    <location>
        <begin position="394"/>
        <end position="635"/>
    </location>
</feature>
<evidence type="ECO:0000256" key="2">
    <source>
        <dbReference type="ARBA" id="ARBA00004236"/>
    </source>
</evidence>
<evidence type="ECO:0000256" key="9">
    <source>
        <dbReference type="SAM" id="Coils"/>
    </source>
</evidence>
<evidence type="ECO:0000256" key="8">
    <source>
        <dbReference type="PROSITE-ProRule" id="PRU00169"/>
    </source>
</evidence>
<sequence length="830" mass="91059">MLTGKRLALIGDQFEEVLSGSPDTDKTLQFLQHLLPPPDTVQDPNVRLVCTLRADFLPDLLELPQIGSRLQDRQLNVSPLDEAALTRVIVEPAQLAGVAFSPGLAEKIAREASRAAGSLPLLEFTLTELWPLQGERQISFDSYHGLGGVAGALNQHAEKAYYWLHDQLRLDEQRIRRALLSMIRARGGAASAVRVTAERSHLGTDWHIAQLLADPDRRLVILGSDGPETAEIAHEALIREWDRLSAWVEEDADFQQWLTVMEERARDEDLLSATRVAEAQRWLGERGPDIPEKVANLIRLSSDAILEQQQTQQLLSQSQEIAAQLRHQTAQLEERQKALQASNAQLEERAELLTLRNLDVEEKNAEIEEARQVLEERAEQLVLSMRNKSWFMANMSHELRTPLNSLLILAKLLADNDEKNLSPRQIGFAKTIHDAGSDLLQLIDDILDLSMVEAGKMKVLADPATLVELADYLRALFNPLAAEKGLNFSVRVSPELPPTLLTDEHRLLQVMRNLVSNAIKFTDSGEVGVAIHPAGTDVPPAIRRQLMEAGSLSGPGVDVVAFAVIDTGVGIVASQLEVIFEAFKQVDAISRRKYGGAGLGLTISREIAWLLGGEIHVQSEPGHGSTFTLYLPLYPSDPSQDDETTAKAQNEFAALIRRRQAAAALRQQQAALLDLTGAEAPSKNLDEHGVVEVDRDIRFDGEVLIVDHDIRSVFALTSLLEGHGLYVSYAEDGDEALDLLEQRDGIRVVVIDVMLPVADGPTTIAKIRRTARGRAMPIIALASGGALGGQELAVEAGASDCVAKPVDPDVLLPMLRRWIEEPSDAPEAGP</sequence>
<dbReference type="InterPro" id="IPR036097">
    <property type="entry name" value="HisK_dim/P_sf"/>
</dbReference>
<dbReference type="SMART" id="SM00387">
    <property type="entry name" value="HATPase_c"/>
    <property type="match status" value="1"/>
</dbReference>
<dbReference type="InterPro" id="IPR001789">
    <property type="entry name" value="Sig_transdc_resp-reg_receiver"/>
</dbReference>
<dbReference type="Pfam" id="PF00512">
    <property type="entry name" value="HisKA"/>
    <property type="match status" value="1"/>
</dbReference>
<dbReference type="PROSITE" id="PS50109">
    <property type="entry name" value="HIS_KIN"/>
    <property type="match status" value="1"/>
</dbReference>
<dbReference type="PANTHER" id="PTHR43711">
    <property type="entry name" value="TWO-COMPONENT HISTIDINE KINASE"/>
    <property type="match status" value="1"/>
</dbReference>
<dbReference type="InterPro" id="IPR004358">
    <property type="entry name" value="Sig_transdc_His_kin-like_C"/>
</dbReference>
<dbReference type="GO" id="GO:0004673">
    <property type="term" value="F:protein histidine kinase activity"/>
    <property type="evidence" value="ECO:0007669"/>
    <property type="project" value="UniProtKB-EC"/>
</dbReference>
<dbReference type="Pfam" id="PF20703">
    <property type="entry name" value="nSTAND1"/>
    <property type="match status" value="1"/>
</dbReference>
<evidence type="ECO:0000256" key="4">
    <source>
        <dbReference type="ARBA" id="ARBA00022553"/>
    </source>
</evidence>